<feature type="compositionally biased region" description="Gly residues" evidence="5">
    <location>
        <begin position="83"/>
        <end position="93"/>
    </location>
</feature>
<dbReference type="Pfam" id="PF13520">
    <property type="entry name" value="AA_permease_2"/>
    <property type="match status" value="2"/>
</dbReference>
<keyword evidence="4 6" id="KW-0472">Membrane</keyword>
<feature type="transmembrane region" description="Helical" evidence="6">
    <location>
        <begin position="490"/>
        <end position="512"/>
    </location>
</feature>
<keyword evidence="3 6" id="KW-1133">Transmembrane helix</keyword>
<dbReference type="GeneID" id="25565178"/>
<dbReference type="PANTHER" id="PTHR43243">
    <property type="entry name" value="INNER MEMBRANE TRANSPORTER YGJI-RELATED"/>
    <property type="match status" value="1"/>
</dbReference>
<evidence type="ECO:0000313" key="8">
    <source>
        <dbReference type="Proteomes" id="UP000054408"/>
    </source>
</evidence>
<feature type="region of interest" description="Disordered" evidence="5">
    <location>
        <begin position="12"/>
        <end position="40"/>
    </location>
</feature>
<comment type="subcellular location">
    <subcellularLocation>
        <location evidence="1">Membrane</location>
        <topology evidence="1">Multi-pass membrane protein</topology>
    </subcellularLocation>
</comment>
<feature type="region of interest" description="Disordered" evidence="5">
    <location>
        <begin position="58"/>
        <end position="98"/>
    </location>
</feature>
<name>A0A0L0DD21_THETB</name>
<dbReference type="OrthoDB" id="1718410at2759"/>
<organism evidence="7 8">
    <name type="scientific">Thecamonas trahens ATCC 50062</name>
    <dbReference type="NCBI Taxonomy" id="461836"/>
    <lineage>
        <taxon>Eukaryota</taxon>
        <taxon>Apusozoa</taxon>
        <taxon>Apusomonadida</taxon>
        <taxon>Apusomonadidae</taxon>
        <taxon>Thecamonas</taxon>
    </lineage>
</organism>
<feature type="transmembrane region" description="Helical" evidence="6">
    <location>
        <begin position="429"/>
        <end position="449"/>
    </location>
</feature>
<dbReference type="PANTHER" id="PTHR43243:SF11">
    <property type="entry name" value="AMINO ACID PERMEASE_ SLC12A DOMAIN-CONTAINING PROTEIN"/>
    <property type="match status" value="1"/>
</dbReference>
<evidence type="ECO:0000256" key="1">
    <source>
        <dbReference type="ARBA" id="ARBA00004141"/>
    </source>
</evidence>
<evidence type="ECO:0000313" key="7">
    <source>
        <dbReference type="EMBL" id="KNC50095.1"/>
    </source>
</evidence>
<feature type="transmembrane region" description="Helical" evidence="6">
    <location>
        <begin position="455"/>
        <end position="478"/>
    </location>
</feature>
<dbReference type="EMBL" id="GL349459">
    <property type="protein sequence ID" value="KNC50095.1"/>
    <property type="molecule type" value="Genomic_DNA"/>
</dbReference>
<feature type="transmembrane region" description="Helical" evidence="6">
    <location>
        <begin position="274"/>
        <end position="294"/>
    </location>
</feature>
<dbReference type="OMA" id="APYPQVD"/>
<feature type="transmembrane region" description="Helical" evidence="6">
    <location>
        <begin position="301"/>
        <end position="326"/>
    </location>
</feature>
<proteinExistence type="predicted"/>
<keyword evidence="8" id="KW-1185">Reference proteome</keyword>
<accession>A0A0L0DD21</accession>
<evidence type="ECO:0008006" key="9">
    <source>
        <dbReference type="Google" id="ProtNLM"/>
    </source>
</evidence>
<keyword evidence="2 6" id="KW-0812">Transmembrane</keyword>
<feature type="transmembrane region" description="Helical" evidence="6">
    <location>
        <begin position="239"/>
        <end position="262"/>
    </location>
</feature>
<feature type="transmembrane region" description="Helical" evidence="6">
    <location>
        <begin position="518"/>
        <end position="537"/>
    </location>
</feature>
<dbReference type="eggNOG" id="ENOG502QT3M">
    <property type="taxonomic scope" value="Eukaryota"/>
</dbReference>
<reference evidence="7 8" key="1">
    <citation type="submission" date="2010-05" db="EMBL/GenBank/DDBJ databases">
        <title>The Genome Sequence of Thecamonas trahens ATCC 50062.</title>
        <authorList>
            <consortium name="The Broad Institute Genome Sequencing Platform"/>
            <person name="Russ C."/>
            <person name="Cuomo C."/>
            <person name="Shea T."/>
            <person name="Young S.K."/>
            <person name="Zeng Q."/>
            <person name="Koehrsen M."/>
            <person name="Haas B."/>
            <person name="Borodovsky M."/>
            <person name="Guigo R."/>
            <person name="Alvarado L."/>
            <person name="Berlin A."/>
            <person name="Bochicchio J."/>
            <person name="Borenstein D."/>
            <person name="Chapman S."/>
            <person name="Chen Z."/>
            <person name="Freedman E."/>
            <person name="Gellesch M."/>
            <person name="Goldberg J."/>
            <person name="Griggs A."/>
            <person name="Gujja S."/>
            <person name="Heilman E."/>
            <person name="Heiman D."/>
            <person name="Hepburn T."/>
            <person name="Howarth C."/>
            <person name="Jen D."/>
            <person name="Larson L."/>
            <person name="Mehta T."/>
            <person name="Park D."/>
            <person name="Pearson M."/>
            <person name="Roberts A."/>
            <person name="Saif S."/>
            <person name="Shenoy N."/>
            <person name="Sisk P."/>
            <person name="Stolte C."/>
            <person name="Sykes S."/>
            <person name="Thomson T."/>
            <person name="Walk T."/>
            <person name="White J."/>
            <person name="Yandava C."/>
            <person name="Burger G."/>
            <person name="Gray M.W."/>
            <person name="Holland P.W.H."/>
            <person name="King N."/>
            <person name="Lang F.B.F."/>
            <person name="Roger A.J."/>
            <person name="Ruiz-Trillo I."/>
            <person name="Lander E."/>
            <person name="Nusbaum C."/>
        </authorList>
    </citation>
    <scope>NUCLEOTIDE SEQUENCE [LARGE SCALE GENOMIC DNA]</scope>
    <source>
        <strain evidence="7 8">ATCC 50062</strain>
    </source>
</reference>
<dbReference type="InterPro" id="IPR002293">
    <property type="entry name" value="AA/rel_permease1"/>
</dbReference>
<dbReference type="STRING" id="461836.A0A0L0DD21"/>
<evidence type="ECO:0000256" key="3">
    <source>
        <dbReference type="ARBA" id="ARBA00022989"/>
    </source>
</evidence>
<dbReference type="GO" id="GO:0016020">
    <property type="term" value="C:membrane"/>
    <property type="evidence" value="ECO:0007669"/>
    <property type="project" value="UniProtKB-SubCell"/>
</dbReference>
<evidence type="ECO:0000256" key="6">
    <source>
        <dbReference type="SAM" id="Phobius"/>
    </source>
</evidence>
<dbReference type="Gene3D" id="1.20.1740.10">
    <property type="entry name" value="Amino acid/polyamine transporter I"/>
    <property type="match status" value="2"/>
</dbReference>
<sequence>MALLSEVIGFSSENSTSSLGRERHALRHERRGDDAGRGLGSASYELYTYSCSSNDEMEARALPPAPRPSADAPSANRSLASGSGLGSGSGSGSGSHFEVIDTVGSSREAPMASNRTLDELEGGATLTLSSRTRTYLAKAIKATDEIPVAPDPHGDAAPAGKLLNQFLASGICCNNIGSSCLYVIALCAAPAGKYAPIALLIICGLLYLFRSIYTEVVSALPVNGGTYNLLLNTTSKAQASLAACLTMLSYVATAVISSSSAIRYIKSLATDVEWFNVITFTIALLAFVAILNLLGITESAGVALGILLLHCSSLAILLVCSAIKAVTDMPRVGNESVLSHNWTSTSPDGGVCLVPMALIEEQATEGALLSLMGRIAAGKWLEVLIIIDAGLVLTGAVISSFVGFNGLVHRMTMDRCLPQILLRTNKLRGTRHYIIVGLWLLTSAMVLFTGGKIDIMAGVYTIAFLAVMTLFTVGNMLLKLRRSNLPTRLRASWPTVIVAFLGVVLGLIGNIVSRDQTALAGFFIFGAVFALPVLVMLNRTQLLRMVATATASFARSWLATTIARRIHFPAKRLAHHLTHKPLVYFTNHDDPVVQAKVVRYVLNNELRRWIKFVRVYPHRTTVPGAIPASYLYLQRQHPDMRIDYVAVVGDFSPAMVRHISFVLHVPTMFMFMSSFGDSFPHSYMSLGGLRLLM</sequence>
<dbReference type="AlphaFoldDB" id="A0A0L0DD21"/>
<dbReference type="GO" id="GO:0015171">
    <property type="term" value="F:amino acid transmembrane transporter activity"/>
    <property type="evidence" value="ECO:0007669"/>
    <property type="project" value="TreeGrafter"/>
</dbReference>
<feature type="compositionally biased region" description="Low complexity" evidence="5">
    <location>
        <begin position="68"/>
        <end position="82"/>
    </location>
</feature>
<dbReference type="Proteomes" id="UP000054408">
    <property type="component" value="Unassembled WGS sequence"/>
</dbReference>
<evidence type="ECO:0000256" key="2">
    <source>
        <dbReference type="ARBA" id="ARBA00022692"/>
    </source>
</evidence>
<gene>
    <name evidence="7" type="ORF">AMSG_05865</name>
</gene>
<dbReference type="RefSeq" id="XP_013757257.1">
    <property type="nucleotide sequence ID" value="XM_013901803.1"/>
</dbReference>
<feature type="transmembrane region" description="Helical" evidence="6">
    <location>
        <begin position="181"/>
        <end position="209"/>
    </location>
</feature>
<evidence type="ECO:0000256" key="4">
    <source>
        <dbReference type="ARBA" id="ARBA00023136"/>
    </source>
</evidence>
<feature type="transmembrane region" description="Helical" evidence="6">
    <location>
        <begin position="383"/>
        <end position="408"/>
    </location>
</feature>
<evidence type="ECO:0000256" key="5">
    <source>
        <dbReference type="SAM" id="MobiDB-lite"/>
    </source>
</evidence>
<protein>
    <recommendedName>
        <fullName evidence="9">Amino acid permease</fullName>
    </recommendedName>
</protein>